<dbReference type="AlphaFoldDB" id="A0A915KNC9"/>
<dbReference type="WBParaSite" id="nRc.2.0.1.t39555-RA">
    <property type="protein sequence ID" value="nRc.2.0.1.t39555-RA"/>
    <property type="gene ID" value="nRc.2.0.1.g39555"/>
</dbReference>
<keyword evidence="1" id="KW-1185">Reference proteome</keyword>
<name>A0A915KNC9_ROMCU</name>
<evidence type="ECO:0000313" key="2">
    <source>
        <dbReference type="WBParaSite" id="nRc.2.0.1.t39555-RA"/>
    </source>
</evidence>
<reference evidence="2" key="1">
    <citation type="submission" date="2022-11" db="UniProtKB">
        <authorList>
            <consortium name="WormBaseParasite"/>
        </authorList>
    </citation>
    <scope>IDENTIFICATION</scope>
</reference>
<dbReference type="Proteomes" id="UP000887565">
    <property type="component" value="Unplaced"/>
</dbReference>
<protein>
    <submittedName>
        <fullName evidence="2">3'-5' exonuclease domain-containing protein</fullName>
    </submittedName>
</protein>
<proteinExistence type="predicted"/>
<accession>A0A915KNC9</accession>
<evidence type="ECO:0000313" key="1">
    <source>
        <dbReference type="Proteomes" id="UP000887565"/>
    </source>
</evidence>
<organism evidence="1 2">
    <name type="scientific">Romanomermis culicivorax</name>
    <name type="common">Nematode worm</name>
    <dbReference type="NCBI Taxonomy" id="13658"/>
    <lineage>
        <taxon>Eukaryota</taxon>
        <taxon>Metazoa</taxon>
        <taxon>Ecdysozoa</taxon>
        <taxon>Nematoda</taxon>
        <taxon>Enoplea</taxon>
        <taxon>Dorylaimia</taxon>
        <taxon>Mermithida</taxon>
        <taxon>Mermithoidea</taxon>
        <taxon>Mermithidae</taxon>
        <taxon>Romanomermis</taxon>
    </lineage>
</organism>
<sequence>MTSESEATMSQSSAISTSVINPPPIFKKYFNDQYNIKCMIRITEFEQWFETVYARPLNVLWDPRYVGSGKLKSALSAHSKPNFRGHVLVGFDIEKISTNQLYIHKKKKMNIVNQNATHIAWFIQLGFPTGYTLMLDALAATPEDWMALYEFLSAPKTIVIGFDQADNWKCLKDMHGREYYSSDACKMHSTVLAPSILIDVQIILENIERSPEKWERARLIGLCLEYKKLKGIVADPFALDIEHFTLYSPQGNDRIAQAGKPNEQVLTYSILDAYYPILMFLAYRCYGFVDSIYDNMQIFPHDFLPPKYIHIATHNL</sequence>